<comment type="caution">
    <text evidence="3">The sequence shown here is derived from an EMBL/GenBank/DDBJ whole genome shotgun (WGS) entry which is preliminary data.</text>
</comment>
<evidence type="ECO:0000313" key="3">
    <source>
        <dbReference type="EMBL" id="KAH1032564.1"/>
    </source>
</evidence>
<reference evidence="3 4" key="1">
    <citation type="journal article" date="2021" name="Plant Biotechnol. J.">
        <title>Multi-omics assisted identification of the key and species-specific regulatory components of drought-tolerant mechanisms in Gossypium stocksii.</title>
        <authorList>
            <person name="Yu D."/>
            <person name="Ke L."/>
            <person name="Zhang D."/>
            <person name="Wu Y."/>
            <person name="Sun Y."/>
            <person name="Mei J."/>
            <person name="Sun J."/>
            <person name="Sun Y."/>
        </authorList>
    </citation>
    <scope>NUCLEOTIDE SEQUENCE [LARGE SCALE GENOMIC DNA]</scope>
    <source>
        <strain evidence="4">cv. E1</strain>
        <tissue evidence="3">Leaf</tissue>
    </source>
</reference>
<feature type="domain" description="Reverse transcriptase" evidence="2">
    <location>
        <begin position="13"/>
        <end position="86"/>
    </location>
</feature>
<keyword evidence="1" id="KW-0812">Transmembrane</keyword>
<feature type="transmembrane region" description="Helical" evidence="1">
    <location>
        <begin position="23"/>
        <end position="40"/>
    </location>
</feature>
<organism evidence="3 4">
    <name type="scientific">Gossypium stocksii</name>
    <dbReference type="NCBI Taxonomy" id="47602"/>
    <lineage>
        <taxon>Eukaryota</taxon>
        <taxon>Viridiplantae</taxon>
        <taxon>Streptophyta</taxon>
        <taxon>Embryophyta</taxon>
        <taxon>Tracheophyta</taxon>
        <taxon>Spermatophyta</taxon>
        <taxon>Magnoliopsida</taxon>
        <taxon>eudicotyledons</taxon>
        <taxon>Gunneridae</taxon>
        <taxon>Pentapetalae</taxon>
        <taxon>rosids</taxon>
        <taxon>malvids</taxon>
        <taxon>Malvales</taxon>
        <taxon>Malvaceae</taxon>
        <taxon>Malvoideae</taxon>
        <taxon>Gossypium</taxon>
    </lineage>
</organism>
<accession>A0A9D3U9Y6</accession>
<dbReference type="InterPro" id="IPR000477">
    <property type="entry name" value="RT_dom"/>
</dbReference>
<dbReference type="InterPro" id="IPR043502">
    <property type="entry name" value="DNA/RNA_pol_sf"/>
</dbReference>
<dbReference type="Pfam" id="PF00078">
    <property type="entry name" value="RVT_1"/>
    <property type="match status" value="1"/>
</dbReference>
<dbReference type="SUPFAM" id="SSF56672">
    <property type="entry name" value="DNA/RNA polymerases"/>
    <property type="match status" value="1"/>
</dbReference>
<name>A0A9D3U9Y6_9ROSI</name>
<dbReference type="EMBL" id="JAIQCV010000013">
    <property type="protein sequence ID" value="KAH1032564.1"/>
    <property type="molecule type" value="Genomic_DNA"/>
</dbReference>
<dbReference type="Proteomes" id="UP000828251">
    <property type="component" value="Unassembled WGS sequence"/>
</dbReference>
<evidence type="ECO:0000256" key="1">
    <source>
        <dbReference type="SAM" id="Phobius"/>
    </source>
</evidence>
<keyword evidence="1" id="KW-1133">Transmembrane helix</keyword>
<evidence type="ECO:0000313" key="4">
    <source>
        <dbReference type="Proteomes" id="UP000828251"/>
    </source>
</evidence>
<sequence length="93" mass="10348">MGINDYVSDCFIPSRGLRQGDPLSPYLFLFCAEGLSTLLNEAKRKMMMRRALIGRGKLAVTHILFADDCIIFGDASSEEANTVKKILVEYGLM</sequence>
<proteinExistence type="predicted"/>
<dbReference type="AlphaFoldDB" id="A0A9D3U9Y6"/>
<protein>
    <recommendedName>
        <fullName evidence="2">Reverse transcriptase domain-containing protein</fullName>
    </recommendedName>
</protein>
<dbReference type="OrthoDB" id="1932527at2759"/>
<evidence type="ECO:0000259" key="2">
    <source>
        <dbReference type="Pfam" id="PF00078"/>
    </source>
</evidence>
<keyword evidence="1" id="KW-0472">Membrane</keyword>
<keyword evidence="4" id="KW-1185">Reference proteome</keyword>
<gene>
    <name evidence="3" type="ORF">J1N35_044738</name>
</gene>